<feature type="compositionally biased region" description="Polar residues" evidence="1">
    <location>
        <begin position="34"/>
        <end position="69"/>
    </location>
</feature>
<feature type="region of interest" description="Disordered" evidence="1">
    <location>
        <begin position="1"/>
        <end position="69"/>
    </location>
</feature>
<sequence>MEGAHNSHAAHRLTSLPVSSGTTASRTKDCRTHNLPQSSRMRSMGPHTSSRSTINSNTPQSLPSSSGAS</sequence>
<name>A0A6A6PEC0_9PEZI</name>
<evidence type="ECO:0000313" key="2">
    <source>
        <dbReference type="EMBL" id="KAF2462328.1"/>
    </source>
</evidence>
<reference evidence="2" key="1">
    <citation type="journal article" date="2020" name="Stud. Mycol.">
        <title>101 Dothideomycetes genomes: a test case for predicting lifestyles and emergence of pathogens.</title>
        <authorList>
            <person name="Haridas S."/>
            <person name="Albert R."/>
            <person name="Binder M."/>
            <person name="Bloem J."/>
            <person name="Labutti K."/>
            <person name="Salamov A."/>
            <person name="Andreopoulos B."/>
            <person name="Baker S."/>
            <person name="Barry K."/>
            <person name="Bills G."/>
            <person name="Bluhm B."/>
            <person name="Cannon C."/>
            <person name="Castanera R."/>
            <person name="Culley D."/>
            <person name="Daum C."/>
            <person name="Ezra D."/>
            <person name="Gonzalez J."/>
            <person name="Henrissat B."/>
            <person name="Kuo A."/>
            <person name="Liang C."/>
            <person name="Lipzen A."/>
            <person name="Lutzoni F."/>
            <person name="Magnuson J."/>
            <person name="Mondo S."/>
            <person name="Nolan M."/>
            <person name="Ohm R."/>
            <person name="Pangilinan J."/>
            <person name="Park H.-J."/>
            <person name="Ramirez L."/>
            <person name="Alfaro M."/>
            <person name="Sun H."/>
            <person name="Tritt A."/>
            <person name="Yoshinaga Y."/>
            <person name="Zwiers L.-H."/>
            <person name="Turgeon B."/>
            <person name="Goodwin S."/>
            <person name="Spatafora J."/>
            <person name="Crous P."/>
            <person name="Grigoriev I."/>
        </authorList>
    </citation>
    <scope>NUCLEOTIDE SEQUENCE</scope>
    <source>
        <strain evidence="2">ATCC 16933</strain>
    </source>
</reference>
<accession>A0A6A6PEC0</accession>
<evidence type="ECO:0000313" key="3">
    <source>
        <dbReference type="Proteomes" id="UP000799766"/>
    </source>
</evidence>
<keyword evidence="3" id="KW-1185">Reference proteome</keyword>
<dbReference type="EMBL" id="MU001670">
    <property type="protein sequence ID" value="KAF2462328.1"/>
    <property type="molecule type" value="Genomic_DNA"/>
</dbReference>
<dbReference type="Proteomes" id="UP000799766">
    <property type="component" value="Unassembled WGS sequence"/>
</dbReference>
<proteinExistence type="predicted"/>
<gene>
    <name evidence="2" type="ORF">BDY21DRAFT_331099</name>
</gene>
<evidence type="ECO:0000256" key="1">
    <source>
        <dbReference type="SAM" id="MobiDB-lite"/>
    </source>
</evidence>
<feature type="compositionally biased region" description="Polar residues" evidence="1">
    <location>
        <begin position="16"/>
        <end position="25"/>
    </location>
</feature>
<organism evidence="2 3">
    <name type="scientific">Lineolata rhizophorae</name>
    <dbReference type="NCBI Taxonomy" id="578093"/>
    <lineage>
        <taxon>Eukaryota</taxon>
        <taxon>Fungi</taxon>
        <taxon>Dikarya</taxon>
        <taxon>Ascomycota</taxon>
        <taxon>Pezizomycotina</taxon>
        <taxon>Dothideomycetes</taxon>
        <taxon>Dothideomycetes incertae sedis</taxon>
        <taxon>Lineolatales</taxon>
        <taxon>Lineolataceae</taxon>
        <taxon>Lineolata</taxon>
    </lineage>
</organism>
<dbReference type="AlphaFoldDB" id="A0A6A6PEC0"/>
<protein>
    <submittedName>
        <fullName evidence="2">Uncharacterized protein</fullName>
    </submittedName>
</protein>